<dbReference type="Proteomes" id="UP000752171">
    <property type="component" value="Unassembled WGS sequence"/>
</dbReference>
<organism evidence="3 4">
    <name type="scientific">Astyanax mexicanus</name>
    <name type="common">Blind cave fish</name>
    <name type="synonym">Astyanax fasciatus mexicanus</name>
    <dbReference type="NCBI Taxonomy" id="7994"/>
    <lineage>
        <taxon>Eukaryota</taxon>
        <taxon>Metazoa</taxon>
        <taxon>Chordata</taxon>
        <taxon>Craniata</taxon>
        <taxon>Vertebrata</taxon>
        <taxon>Euteleostomi</taxon>
        <taxon>Actinopterygii</taxon>
        <taxon>Neopterygii</taxon>
        <taxon>Teleostei</taxon>
        <taxon>Ostariophysi</taxon>
        <taxon>Characiformes</taxon>
        <taxon>Characoidei</taxon>
        <taxon>Acestrorhamphidae</taxon>
        <taxon>Acestrorhamphinae</taxon>
        <taxon>Astyanax</taxon>
    </lineage>
</organism>
<evidence type="ECO:0000259" key="2">
    <source>
        <dbReference type="PROSITE" id="PS50835"/>
    </source>
</evidence>
<dbReference type="AlphaFoldDB" id="A0A8T2LKK3"/>
<keyword evidence="1" id="KW-1133">Transmembrane helix</keyword>
<name>A0A8T2LKK3_ASTMX</name>
<reference evidence="3 4" key="1">
    <citation type="submission" date="2021-07" db="EMBL/GenBank/DDBJ databases">
        <authorList>
            <person name="Imarazene B."/>
            <person name="Zahm M."/>
            <person name="Klopp C."/>
            <person name="Cabau C."/>
            <person name="Beille S."/>
            <person name="Jouanno E."/>
            <person name="Castinel A."/>
            <person name="Lluch J."/>
            <person name="Gil L."/>
            <person name="Kuchtly C."/>
            <person name="Lopez Roques C."/>
            <person name="Donnadieu C."/>
            <person name="Parrinello H."/>
            <person name="Journot L."/>
            <person name="Du K."/>
            <person name="Schartl M."/>
            <person name="Retaux S."/>
            <person name="Guiguen Y."/>
        </authorList>
    </citation>
    <scope>NUCLEOTIDE SEQUENCE [LARGE SCALE GENOMIC DNA]</scope>
    <source>
        <strain evidence="3">Pach_M1</strain>
        <tissue evidence="3">Testis</tissue>
    </source>
</reference>
<dbReference type="InterPro" id="IPR036179">
    <property type="entry name" value="Ig-like_dom_sf"/>
</dbReference>
<keyword evidence="1" id="KW-0472">Membrane</keyword>
<keyword evidence="1" id="KW-0812">Transmembrane</keyword>
<proteinExistence type="predicted"/>
<feature type="domain" description="Ig-like" evidence="2">
    <location>
        <begin position="28"/>
        <end position="124"/>
    </location>
</feature>
<dbReference type="Gene3D" id="2.60.40.10">
    <property type="entry name" value="Immunoglobulins"/>
    <property type="match status" value="1"/>
</dbReference>
<comment type="caution">
    <text evidence="3">The sequence shown here is derived from an EMBL/GenBank/DDBJ whole genome shotgun (WGS) entry which is preliminary data.</text>
</comment>
<evidence type="ECO:0000313" key="3">
    <source>
        <dbReference type="EMBL" id="KAG9272303.1"/>
    </source>
</evidence>
<feature type="transmembrane region" description="Helical" evidence="1">
    <location>
        <begin position="146"/>
        <end position="169"/>
    </location>
</feature>
<dbReference type="Pfam" id="PF07686">
    <property type="entry name" value="V-set"/>
    <property type="match status" value="1"/>
</dbReference>
<accession>A0A8T2LKK3</accession>
<evidence type="ECO:0000256" key="1">
    <source>
        <dbReference type="SAM" id="Phobius"/>
    </source>
</evidence>
<dbReference type="EMBL" id="JAICCE010000010">
    <property type="protein sequence ID" value="KAG9272303.1"/>
    <property type="molecule type" value="Genomic_DNA"/>
</dbReference>
<dbReference type="SUPFAM" id="SSF48726">
    <property type="entry name" value="Immunoglobulin"/>
    <property type="match status" value="1"/>
</dbReference>
<dbReference type="InterPro" id="IPR013783">
    <property type="entry name" value="Ig-like_fold"/>
</dbReference>
<dbReference type="InterPro" id="IPR007110">
    <property type="entry name" value="Ig-like_dom"/>
</dbReference>
<evidence type="ECO:0000313" key="4">
    <source>
        <dbReference type="Proteomes" id="UP000752171"/>
    </source>
</evidence>
<dbReference type="InterPro" id="IPR013106">
    <property type="entry name" value="Ig_V-set"/>
</dbReference>
<dbReference type="PROSITE" id="PS50835">
    <property type="entry name" value="IG_LIKE"/>
    <property type="match status" value="1"/>
</dbReference>
<protein>
    <recommendedName>
        <fullName evidence="2">Ig-like domain-containing protein</fullName>
    </recommendedName>
</protein>
<gene>
    <name evidence="3" type="ORF">AMEX_G13288</name>
</gene>
<sequence length="235" mass="25872">MYFCGTGEGKTLKFSNSTFLTVTEHSNISVLQSPALQSVPPGEAVNLQCTVLSENQSAELRVFWIRSAAGSSFPEIIFTHHNSTSSSSSSRQCEISSSKHSSVYNFSTNIPNNHHAATYYCAVETCGRIIIGNGTTVCLTKSELPLLLFFGVFSGVCVLVICVQAIMICKMRNSGDKLQEGAVNERAPNQNHKDDEVNYAPIRITDKKTPRVKKEKPEELVYSQVSHAAAYRSRR</sequence>